<dbReference type="GO" id="GO:0005829">
    <property type="term" value="C:cytosol"/>
    <property type="evidence" value="ECO:0007669"/>
    <property type="project" value="TreeGrafter"/>
</dbReference>
<dbReference type="Gene3D" id="1.10.1070.20">
    <property type="match status" value="1"/>
</dbReference>
<evidence type="ECO:0000259" key="5">
    <source>
        <dbReference type="Pfam" id="PF13657"/>
    </source>
</evidence>
<protein>
    <submittedName>
        <fullName evidence="6">Type II toxin-antitoxin system HipA family toxin</fullName>
    </submittedName>
</protein>
<evidence type="ECO:0000313" key="6">
    <source>
        <dbReference type="EMBL" id="MBJ7541955.1"/>
    </source>
</evidence>
<feature type="domain" description="HipA N-terminal subdomain 1" evidence="5">
    <location>
        <begin position="5"/>
        <end position="101"/>
    </location>
</feature>
<name>A0A8I1GEU6_9HYPH</name>
<evidence type="ECO:0000313" key="7">
    <source>
        <dbReference type="Proteomes" id="UP000623250"/>
    </source>
</evidence>
<evidence type="ECO:0000256" key="1">
    <source>
        <dbReference type="ARBA" id="ARBA00010164"/>
    </source>
</evidence>
<dbReference type="PANTHER" id="PTHR37419:SF1">
    <property type="entry name" value="SERINE_THREONINE-PROTEIN KINASE TOXIN HIPA"/>
    <property type="match status" value="1"/>
</dbReference>
<dbReference type="EMBL" id="JAEMUK010000001">
    <property type="protein sequence ID" value="MBJ7541955.1"/>
    <property type="molecule type" value="Genomic_DNA"/>
</dbReference>
<evidence type="ECO:0000259" key="4">
    <source>
        <dbReference type="Pfam" id="PF07804"/>
    </source>
</evidence>
<proteinExistence type="inferred from homology"/>
<dbReference type="AlphaFoldDB" id="A0A8I1GEU6"/>
<feature type="domain" description="HipA-like C-terminal" evidence="4">
    <location>
        <begin position="142"/>
        <end position="370"/>
    </location>
</feature>
<organism evidence="6 7">
    <name type="scientific">Rhodomicrobium udaipurense</name>
    <dbReference type="NCBI Taxonomy" id="1202716"/>
    <lineage>
        <taxon>Bacteria</taxon>
        <taxon>Pseudomonadati</taxon>
        <taxon>Pseudomonadota</taxon>
        <taxon>Alphaproteobacteria</taxon>
        <taxon>Hyphomicrobiales</taxon>
        <taxon>Hyphomicrobiaceae</taxon>
        <taxon>Rhodomicrobium</taxon>
    </lineage>
</organism>
<keyword evidence="2" id="KW-0808">Transferase</keyword>
<dbReference type="InterPro" id="IPR012893">
    <property type="entry name" value="HipA-like_C"/>
</dbReference>
<reference evidence="6 7" key="1">
    <citation type="submission" date="2020-12" db="EMBL/GenBank/DDBJ databases">
        <title>Revised draft genomes of Rhodomicrobium vannielii ATCC 17100 and Rhodomicrobium udaipurense JA643.</title>
        <authorList>
            <person name="Conners E.M."/>
            <person name="Davenport E.J."/>
            <person name="Bose A."/>
        </authorList>
    </citation>
    <scope>NUCLEOTIDE SEQUENCE [LARGE SCALE GENOMIC DNA]</scope>
    <source>
        <strain evidence="6 7">JA643</strain>
    </source>
</reference>
<sequence>MPELVVYYETRRVGTIEVGADGPSFAYDPAWLKTRGAFPVSVLMPLSAQPVPSQIFLPWASNLLPEGAQLRAIGHALGASPEDIIGILREIGRDTAGALSIGQPGSTSSGDWRPIGSPENLERIINELPRKPFLAGEDGVSMSLAGVQSKIGVAVDGEGQLCIPVDGAPSTHILKPDSTQLYGSVQNEALCMVLARRCRLNVPVVTTGAAGARSYLLVNRYDRIEQDRRWRRLHQEDFCQALGKPPSAKYEANQTGIRGPTLADMFALTRATMQAPDIIRLLDQAVFNVLACNTDAHAKNYSLLLGSRGIRLAPLYDVMCADAWDGITRNLAQRIAGKNRGEHLKRRHWERLAEDCGLNPARVVGRVASLSRLVLREAASAEDAVAAMPAGGHGLLPAFREAIERRARAVLAGLEDGSASEGDANT</sequence>
<dbReference type="PANTHER" id="PTHR37419">
    <property type="entry name" value="SERINE/THREONINE-PROTEIN KINASE TOXIN HIPA"/>
    <property type="match status" value="1"/>
</dbReference>
<dbReference type="CDD" id="cd17793">
    <property type="entry name" value="HipA"/>
    <property type="match status" value="1"/>
</dbReference>
<evidence type="ECO:0000256" key="2">
    <source>
        <dbReference type="ARBA" id="ARBA00022679"/>
    </source>
</evidence>
<comment type="caution">
    <text evidence="6">The sequence shown here is derived from an EMBL/GenBank/DDBJ whole genome shotgun (WGS) entry which is preliminary data.</text>
</comment>
<gene>
    <name evidence="6" type="ORF">JDN41_00095</name>
</gene>
<dbReference type="InterPro" id="IPR052028">
    <property type="entry name" value="HipA_Ser/Thr_kinase"/>
</dbReference>
<dbReference type="Pfam" id="PF07804">
    <property type="entry name" value="HipA_C"/>
    <property type="match status" value="1"/>
</dbReference>
<dbReference type="InterPro" id="IPR017508">
    <property type="entry name" value="HipA_N1"/>
</dbReference>
<keyword evidence="3" id="KW-0418">Kinase</keyword>
<dbReference type="RefSeq" id="WP_037236052.1">
    <property type="nucleotide sequence ID" value="NZ_JAEMUK010000001.1"/>
</dbReference>
<accession>A0A8I1GEU6</accession>
<evidence type="ECO:0000256" key="3">
    <source>
        <dbReference type="ARBA" id="ARBA00022777"/>
    </source>
</evidence>
<keyword evidence="7" id="KW-1185">Reference proteome</keyword>
<dbReference type="Pfam" id="PF13657">
    <property type="entry name" value="Couple_hipA"/>
    <property type="match status" value="1"/>
</dbReference>
<comment type="similarity">
    <text evidence="1">Belongs to the HipA Ser/Thr kinase family.</text>
</comment>
<dbReference type="Proteomes" id="UP000623250">
    <property type="component" value="Unassembled WGS sequence"/>
</dbReference>
<dbReference type="GO" id="GO:0004674">
    <property type="term" value="F:protein serine/threonine kinase activity"/>
    <property type="evidence" value="ECO:0007669"/>
    <property type="project" value="TreeGrafter"/>
</dbReference>
<dbReference type="NCBIfam" id="TIGR03071">
    <property type="entry name" value="couple_hipA"/>
    <property type="match status" value="1"/>
</dbReference>